<name>A0A951MF55_9BACT</name>
<organism evidence="9 10">
    <name type="scientific">Arthrospiribacter ruber</name>
    <dbReference type="NCBI Taxonomy" id="2487934"/>
    <lineage>
        <taxon>Bacteria</taxon>
        <taxon>Pseudomonadati</taxon>
        <taxon>Bacteroidota</taxon>
        <taxon>Cytophagia</taxon>
        <taxon>Cytophagales</taxon>
        <taxon>Cyclobacteriaceae</taxon>
        <taxon>Arthrospiribacter</taxon>
    </lineage>
</organism>
<feature type="domain" description="ABC3 transporter permease C-terminal" evidence="7">
    <location>
        <begin position="695"/>
        <end position="805"/>
    </location>
</feature>
<protein>
    <submittedName>
        <fullName evidence="9">ABC transporter permease</fullName>
    </submittedName>
</protein>
<dbReference type="AlphaFoldDB" id="A0A951MF55"/>
<keyword evidence="4 6" id="KW-1133">Transmembrane helix</keyword>
<gene>
    <name evidence="9" type="ORF">EGN73_11165</name>
</gene>
<feature type="domain" description="MacB-like periplasmic core" evidence="8">
    <location>
        <begin position="21"/>
        <end position="240"/>
    </location>
</feature>
<dbReference type="GO" id="GO:0005886">
    <property type="term" value="C:plasma membrane"/>
    <property type="evidence" value="ECO:0007669"/>
    <property type="project" value="UniProtKB-SubCell"/>
</dbReference>
<dbReference type="RefSeq" id="WP_219289589.1">
    <property type="nucleotide sequence ID" value="NZ_RPHB01000005.1"/>
</dbReference>
<feature type="transmembrane region" description="Helical" evidence="6">
    <location>
        <begin position="391"/>
        <end position="414"/>
    </location>
</feature>
<feature type="transmembrane region" description="Helical" evidence="6">
    <location>
        <begin position="353"/>
        <end position="379"/>
    </location>
</feature>
<sequence>MQFRNNFKIAYRNLVKQRLYSMVNIFGLSIGVAASLLIGLYIIHELSYDKFFSGHQQIFKVSLERIYPNHSTYYAVIPHSFAQVAAEDINDIDMATLAMNITNVTFTYIPEDGEVRKFDEPQLLAADSLFLSVFDFEIKKGVREKALTSGNQIVITEDFAERYFGDIDPIGKILSTQGQDFLVSAVMQDVPENSHFRFSALISPYNIPNFNRENFTGFSSYVYIKLKDGADPENVEHQWKSLVDRYAAAQIERELGKSWSEYQQAGNGYRYFLQQLKDIHLFPQYLEVQLKPSGNINSILALLAIAVLIIVIACINFMNLSTAKSFERAKEVGIRKVLGSLRKQLIGQFLTEALILSSIGVLIAVLISAICFGYFNSLIGRNLSFPLDPNWLLALLALIITVGLLAGLYPSFILSSHKPVEVLKGKYSGSTKGNWVRNGLVVFQFWISIVLIIGTLVIQDQMKFMQEFSLGFDKEQVLVIDRGFDIGQANLNTLLSEIKSIPGVVNAAGTFALPGREGSFFGAQFRPIGSDEILTTKSMVVFDDLPETLGLRLLEGRKFSESTNDSLHVMLNETAVQAMGIADPIGSRLVHFIEIAGESVEVVYTVIGIVQDFNFISLRDNITPLVIQSNEAFGGGLGQYAVARIDQSNSNEVIQSISEKWNAIVPEEPFQYSFLDEQLDEQYRSEQQTATLFSTFAVLAIFISCVGLFSLSAYVTQLRTKEIGVRKVLGASVLSIILMLNKEFSKMVITAFVFAVPIAWYMVEKWWLQNFAFSVGVKIFSFLWAGILVMLIAWFTISFQSFKAAVSNPIKAIKAD</sequence>
<dbReference type="InterPro" id="IPR003838">
    <property type="entry name" value="ABC3_permease_C"/>
</dbReference>
<comment type="subcellular location">
    <subcellularLocation>
        <location evidence="1">Cell membrane</location>
        <topology evidence="1">Multi-pass membrane protein</topology>
    </subcellularLocation>
</comment>
<feature type="transmembrane region" description="Helical" evidence="6">
    <location>
        <begin position="299"/>
        <end position="320"/>
    </location>
</feature>
<accession>A0A951MF55</accession>
<feature type="transmembrane region" description="Helical" evidence="6">
    <location>
        <begin position="747"/>
        <end position="763"/>
    </location>
</feature>
<dbReference type="Pfam" id="PF12704">
    <property type="entry name" value="MacB_PCD"/>
    <property type="match status" value="1"/>
</dbReference>
<evidence type="ECO:0000259" key="8">
    <source>
        <dbReference type="Pfam" id="PF12704"/>
    </source>
</evidence>
<feature type="domain" description="ABC3 transporter permease C-terminal" evidence="7">
    <location>
        <begin position="304"/>
        <end position="419"/>
    </location>
</feature>
<evidence type="ECO:0000256" key="1">
    <source>
        <dbReference type="ARBA" id="ARBA00004651"/>
    </source>
</evidence>
<feature type="transmembrane region" description="Helical" evidence="6">
    <location>
        <begin position="775"/>
        <end position="797"/>
    </location>
</feature>
<comment type="caution">
    <text evidence="9">The sequence shown here is derived from an EMBL/GenBank/DDBJ whole genome shotgun (WGS) entry which is preliminary data.</text>
</comment>
<evidence type="ECO:0000256" key="3">
    <source>
        <dbReference type="ARBA" id="ARBA00022692"/>
    </source>
</evidence>
<proteinExistence type="predicted"/>
<evidence type="ECO:0000256" key="4">
    <source>
        <dbReference type="ARBA" id="ARBA00022989"/>
    </source>
</evidence>
<keyword evidence="2" id="KW-1003">Cell membrane</keyword>
<evidence type="ECO:0000256" key="5">
    <source>
        <dbReference type="ARBA" id="ARBA00023136"/>
    </source>
</evidence>
<evidence type="ECO:0000313" key="10">
    <source>
        <dbReference type="Proteomes" id="UP000727490"/>
    </source>
</evidence>
<feature type="transmembrane region" description="Helical" evidence="6">
    <location>
        <begin position="435"/>
        <end position="458"/>
    </location>
</feature>
<evidence type="ECO:0000313" key="9">
    <source>
        <dbReference type="EMBL" id="MBW3468366.1"/>
    </source>
</evidence>
<dbReference type="InterPro" id="IPR025857">
    <property type="entry name" value="MacB_PCD"/>
</dbReference>
<dbReference type="EMBL" id="RPHB01000005">
    <property type="protein sequence ID" value="MBW3468366.1"/>
    <property type="molecule type" value="Genomic_DNA"/>
</dbReference>
<feature type="transmembrane region" description="Helical" evidence="6">
    <location>
        <begin position="21"/>
        <end position="43"/>
    </location>
</feature>
<dbReference type="PANTHER" id="PTHR30572">
    <property type="entry name" value="MEMBRANE COMPONENT OF TRANSPORTER-RELATED"/>
    <property type="match status" value="1"/>
</dbReference>
<dbReference type="Proteomes" id="UP000727490">
    <property type="component" value="Unassembled WGS sequence"/>
</dbReference>
<keyword evidence="10" id="KW-1185">Reference proteome</keyword>
<evidence type="ECO:0000256" key="6">
    <source>
        <dbReference type="SAM" id="Phobius"/>
    </source>
</evidence>
<keyword evidence="3 6" id="KW-0812">Transmembrane</keyword>
<dbReference type="GO" id="GO:0022857">
    <property type="term" value="F:transmembrane transporter activity"/>
    <property type="evidence" value="ECO:0007669"/>
    <property type="project" value="TreeGrafter"/>
</dbReference>
<keyword evidence="5 6" id="KW-0472">Membrane</keyword>
<evidence type="ECO:0000256" key="2">
    <source>
        <dbReference type="ARBA" id="ARBA00022475"/>
    </source>
</evidence>
<dbReference type="PANTHER" id="PTHR30572:SF18">
    <property type="entry name" value="ABC-TYPE MACROLIDE FAMILY EXPORT SYSTEM PERMEASE COMPONENT 2"/>
    <property type="match status" value="1"/>
</dbReference>
<reference evidence="9 10" key="1">
    <citation type="journal article" date="2020" name="Syst. Appl. Microbiol.">
        <title>Arthrospiribacter ruber gen. nov., sp. nov., a novel bacterium isolated from Arthrospira cultures.</title>
        <authorList>
            <person name="Waleron M."/>
            <person name="Misztak A."/>
            <person name="Waleron M.M."/>
            <person name="Furmaniak M."/>
            <person name="Mrozik A."/>
            <person name="Waleron K."/>
        </authorList>
    </citation>
    <scope>NUCLEOTIDE SEQUENCE [LARGE SCALE GENOMIC DNA]</scope>
    <source>
        <strain evidence="9 10">DPMB0001</strain>
    </source>
</reference>
<feature type="transmembrane region" description="Helical" evidence="6">
    <location>
        <begin position="692"/>
        <end position="711"/>
    </location>
</feature>
<evidence type="ECO:0000259" key="7">
    <source>
        <dbReference type="Pfam" id="PF02687"/>
    </source>
</evidence>
<dbReference type="InterPro" id="IPR050250">
    <property type="entry name" value="Macrolide_Exporter_MacB"/>
</dbReference>
<dbReference type="Pfam" id="PF02687">
    <property type="entry name" value="FtsX"/>
    <property type="match status" value="2"/>
</dbReference>